<accession>A0A1I0JQH4</accession>
<keyword evidence="7" id="KW-1185">Reference proteome</keyword>
<dbReference type="InterPro" id="IPR000847">
    <property type="entry name" value="LysR_HTH_N"/>
</dbReference>
<evidence type="ECO:0000313" key="6">
    <source>
        <dbReference type="EMBL" id="SEU12792.1"/>
    </source>
</evidence>
<evidence type="ECO:0000256" key="2">
    <source>
        <dbReference type="ARBA" id="ARBA00023015"/>
    </source>
</evidence>
<organism evidence="6 7">
    <name type="scientific">Enterocloster lavalensis</name>
    <dbReference type="NCBI Taxonomy" id="460384"/>
    <lineage>
        <taxon>Bacteria</taxon>
        <taxon>Bacillati</taxon>
        <taxon>Bacillota</taxon>
        <taxon>Clostridia</taxon>
        <taxon>Lachnospirales</taxon>
        <taxon>Lachnospiraceae</taxon>
        <taxon>Enterocloster</taxon>
    </lineage>
</organism>
<dbReference type="AlphaFoldDB" id="A0A1I0JQH4"/>
<gene>
    <name evidence="6" type="ORF">SAMN05216313_13421</name>
</gene>
<dbReference type="Gene3D" id="1.10.10.10">
    <property type="entry name" value="Winged helix-like DNA-binding domain superfamily/Winged helix DNA-binding domain"/>
    <property type="match status" value="1"/>
</dbReference>
<dbReference type="CDD" id="cd05466">
    <property type="entry name" value="PBP2_LTTR_substrate"/>
    <property type="match status" value="1"/>
</dbReference>
<dbReference type="GO" id="GO:0003700">
    <property type="term" value="F:DNA-binding transcription factor activity"/>
    <property type="evidence" value="ECO:0007669"/>
    <property type="project" value="InterPro"/>
</dbReference>
<dbReference type="PRINTS" id="PR00039">
    <property type="entry name" value="HTHLYSR"/>
</dbReference>
<keyword evidence="3 6" id="KW-0238">DNA-binding</keyword>
<dbReference type="InterPro" id="IPR036388">
    <property type="entry name" value="WH-like_DNA-bd_sf"/>
</dbReference>
<dbReference type="EMBL" id="FOIM01000034">
    <property type="protein sequence ID" value="SEU12792.1"/>
    <property type="molecule type" value="Genomic_DNA"/>
</dbReference>
<protein>
    <submittedName>
        <fullName evidence="6">DNA-binding transcriptional regulator, LysR family</fullName>
    </submittedName>
</protein>
<dbReference type="Pfam" id="PF03466">
    <property type="entry name" value="LysR_substrate"/>
    <property type="match status" value="1"/>
</dbReference>
<dbReference type="InterPro" id="IPR050950">
    <property type="entry name" value="HTH-type_LysR_regulators"/>
</dbReference>
<dbReference type="STRING" id="460384.SAMN05216313_13421"/>
<proteinExistence type="inferred from homology"/>
<dbReference type="InterPro" id="IPR005119">
    <property type="entry name" value="LysR_subst-bd"/>
</dbReference>
<name>A0A1I0JQH4_9FIRM</name>
<dbReference type="Gene3D" id="3.40.190.290">
    <property type="match status" value="1"/>
</dbReference>
<sequence length="302" mass="34798">MYLKEFRYLLTIAAEGNITKAADRLYISQPSLSHFLTEYEKDMGFEIFTRFHFGVKPTAQGEHLLQIARRTMEEIDALVPKHTPALIQDCLKVNIGIPDQRAMMLTPYFLSHAKRELPQIKFHIIEDTPKKLMERLNEDCCDLFIAASTTKDSLYPELKCSFLCSEEIKIAVPPGHDLEHRVRRSPANEPYVAISDLKGLDYCLCTNDRNIRLFSDEFLKNHNIPHNIISTSSNIATALNSCLAFNALTFVPKKFAYINSGLAYFSIGRKKIYWHLQILSKQDLQTAVYYDGITKIFRNYYL</sequence>
<dbReference type="PANTHER" id="PTHR30419">
    <property type="entry name" value="HTH-TYPE TRANSCRIPTIONAL REGULATOR YBHD"/>
    <property type="match status" value="1"/>
</dbReference>
<dbReference type="GO" id="GO:0005829">
    <property type="term" value="C:cytosol"/>
    <property type="evidence" value="ECO:0007669"/>
    <property type="project" value="TreeGrafter"/>
</dbReference>
<reference evidence="7" key="1">
    <citation type="submission" date="2016-10" db="EMBL/GenBank/DDBJ databases">
        <authorList>
            <person name="Varghese N."/>
            <person name="Submissions S."/>
        </authorList>
    </citation>
    <scope>NUCLEOTIDE SEQUENCE [LARGE SCALE GENOMIC DNA]</scope>
    <source>
        <strain evidence="7">NLAE-zl-G277</strain>
    </source>
</reference>
<evidence type="ECO:0000256" key="4">
    <source>
        <dbReference type="ARBA" id="ARBA00023163"/>
    </source>
</evidence>
<evidence type="ECO:0000256" key="1">
    <source>
        <dbReference type="ARBA" id="ARBA00009437"/>
    </source>
</evidence>
<dbReference type="InterPro" id="IPR036390">
    <property type="entry name" value="WH_DNA-bd_sf"/>
</dbReference>
<dbReference type="GO" id="GO:0003677">
    <property type="term" value="F:DNA binding"/>
    <property type="evidence" value="ECO:0007669"/>
    <property type="project" value="UniProtKB-KW"/>
</dbReference>
<dbReference type="SUPFAM" id="SSF53850">
    <property type="entry name" value="Periplasmic binding protein-like II"/>
    <property type="match status" value="1"/>
</dbReference>
<keyword evidence="2" id="KW-0805">Transcription regulation</keyword>
<dbReference type="RefSeq" id="WP_166435094.1">
    <property type="nucleotide sequence ID" value="NZ_FOIM01000034.1"/>
</dbReference>
<evidence type="ECO:0000256" key="3">
    <source>
        <dbReference type="ARBA" id="ARBA00023125"/>
    </source>
</evidence>
<comment type="similarity">
    <text evidence="1">Belongs to the LysR transcriptional regulatory family.</text>
</comment>
<evidence type="ECO:0000259" key="5">
    <source>
        <dbReference type="PROSITE" id="PS50931"/>
    </source>
</evidence>
<dbReference type="Pfam" id="PF00126">
    <property type="entry name" value="HTH_1"/>
    <property type="match status" value="1"/>
</dbReference>
<dbReference type="SUPFAM" id="SSF46785">
    <property type="entry name" value="Winged helix' DNA-binding domain"/>
    <property type="match status" value="1"/>
</dbReference>
<evidence type="ECO:0000313" key="7">
    <source>
        <dbReference type="Proteomes" id="UP000198508"/>
    </source>
</evidence>
<dbReference type="PROSITE" id="PS50931">
    <property type="entry name" value="HTH_LYSR"/>
    <property type="match status" value="1"/>
</dbReference>
<feature type="domain" description="HTH lysR-type" evidence="5">
    <location>
        <begin position="1"/>
        <end position="58"/>
    </location>
</feature>
<dbReference type="Proteomes" id="UP000198508">
    <property type="component" value="Unassembled WGS sequence"/>
</dbReference>
<keyword evidence="4" id="KW-0804">Transcription</keyword>
<dbReference type="PANTHER" id="PTHR30419:SF8">
    <property type="entry name" value="NITROGEN ASSIMILATION TRANSCRIPTIONAL ACTIVATOR-RELATED"/>
    <property type="match status" value="1"/>
</dbReference>